<dbReference type="PROSITE" id="PS00198">
    <property type="entry name" value="4FE4S_FER_1"/>
    <property type="match status" value="2"/>
</dbReference>
<sequence length="374" mass="41698">MKQEFESIPKFGFGCMRLPLLDPEDQTSIDIEQFKQMVDTFIDAGGTYFDTARVYHQGESERAVKEALVDRYPRNAYTVATKCLAWAIDSEEEAKGNLATSLEQLGLDYIDFYLLHNVGGNRTARFDEYGMWEFARQKKAEGLIKHIGFSMHDGAEALDGLLTAHPDMDFVQLQVNYLDWDDPVVEARNCMEVAARHGVPVVIMEPVRGGRLADLPERAAQILHEANPEASLASWAYRFCWHLPNVVSVLAGMSTLEQVRDNAASFKADKPFTEDEQAALDEAIAALKSVPTVPCTNCRYCVKECPQGVKIPEILSLLNLELMVEDHEFVKGLYSWQAAAGPASTCIACGACEQMCPQSIDIINQLEIAAEKYE</sequence>
<dbReference type="EMBL" id="JBBNOP010000001">
    <property type="protein sequence ID" value="MEQ3361816.1"/>
    <property type="molecule type" value="Genomic_DNA"/>
</dbReference>
<protein>
    <submittedName>
        <fullName evidence="5">Aldo/keto reductase</fullName>
    </submittedName>
</protein>
<dbReference type="InterPro" id="IPR023210">
    <property type="entry name" value="NADP_OxRdtase_dom"/>
</dbReference>
<keyword evidence="6" id="KW-1185">Reference proteome</keyword>
<dbReference type="Pfam" id="PF13187">
    <property type="entry name" value="Fer4_9"/>
    <property type="match status" value="1"/>
</dbReference>
<dbReference type="Pfam" id="PF00248">
    <property type="entry name" value="Aldo_ket_red"/>
    <property type="match status" value="1"/>
</dbReference>
<evidence type="ECO:0000256" key="3">
    <source>
        <dbReference type="ARBA" id="ARBA00023014"/>
    </source>
</evidence>
<dbReference type="PANTHER" id="PTHR43312">
    <property type="entry name" value="D-THREO-ALDOSE 1-DEHYDROGENASE"/>
    <property type="match status" value="1"/>
</dbReference>
<reference evidence="5 6" key="1">
    <citation type="submission" date="2024-04" db="EMBL/GenBank/DDBJ databases">
        <title>Human intestinal bacterial collection.</title>
        <authorList>
            <person name="Pauvert C."/>
            <person name="Hitch T.C.A."/>
            <person name="Clavel T."/>
        </authorList>
    </citation>
    <scope>NUCLEOTIDE SEQUENCE [LARGE SCALE GENOMIC DNA]</scope>
    <source>
        <strain evidence="5 6">CLA-KB-H42</strain>
    </source>
</reference>
<dbReference type="InterPro" id="IPR053135">
    <property type="entry name" value="AKR2_Oxidoreductase"/>
</dbReference>
<evidence type="ECO:0000313" key="6">
    <source>
        <dbReference type="Proteomes" id="UP001487305"/>
    </source>
</evidence>
<dbReference type="InterPro" id="IPR020471">
    <property type="entry name" value="AKR"/>
</dbReference>
<dbReference type="InterPro" id="IPR036812">
    <property type="entry name" value="NAD(P)_OxRdtase_dom_sf"/>
</dbReference>
<evidence type="ECO:0000256" key="1">
    <source>
        <dbReference type="ARBA" id="ARBA00022723"/>
    </source>
</evidence>
<gene>
    <name evidence="5" type="ORF">AAA083_02370</name>
</gene>
<dbReference type="Proteomes" id="UP001487305">
    <property type="component" value="Unassembled WGS sequence"/>
</dbReference>
<keyword evidence="3" id="KW-0411">Iron-sulfur</keyword>
<evidence type="ECO:0000256" key="2">
    <source>
        <dbReference type="ARBA" id="ARBA00023004"/>
    </source>
</evidence>
<dbReference type="PROSITE" id="PS51379">
    <property type="entry name" value="4FE4S_FER_2"/>
    <property type="match status" value="1"/>
</dbReference>
<dbReference type="PRINTS" id="PR00069">
    <property type="entry name" value="ALDKETRDTASE"/>
</dbReference>
<dbReference type="SUPFAM" id="SSF46548">
    <property type="entry name" value="alpha-helical ferredoxin"/>
    <property type="match status" value="1"/>
</dbReference>
<keyword evidence="2" id="KW-0408">Iron</keyword>
<dbReference type="InterPro" id="IPR017900">
    <property type="entry name" value="4Fe4S_Fe_S_CS"/>
</dbReference>
<dbReference type="CDD" id="cd19096">
    <property type="entry name" value="AKR_Fe-S_oxidoreductase"/>
    <property type="match status" value="1"/>
</dbReference>
<feature type="domain" description="4Fe-4S ferredoxin-type" evidence="4">
    <location>
        <begin position="336"/>
        <end position="365"/>
    </location>
</feature>
<dbReference type="RefSeq" id="WP_102375279.1">
    <property type="nucleotide sequence ID" value="NZ_JBBNOP010000001.1"/>
</dbReference>
<dbReference type="SUPFAM" id="SSF51430">
    <property type="entry name" value="NAD(P)-linked oxidoreductase"/>
    <property type="match status" value="1"/>
</dbReference>
<keyword evidence="1" id="KW-0479">Metal-binding</keyword>
<dbReference type="PANTHER" id="PTHR43312:SF2">
    <property type="entry name" value="OXIDOREDUCTASE"/>
    <property type="match status" value="1"/>
</dbReference>
<proteinExistence type="predicted"/>
<evidence type="ECO:0000313" key="5">
    <source>
        <dbReference type="EMBL" id="MEQ3361816.1"/>
    </source>
</evidence>
<organism evidence="5 6">
    <name type="scientific">Raoultibacter massiliensis</name>
    <dbReference type="NCBI Taxonomy" id="1852371"/>
    <lineage>
        <taxon>Bacteria</taxon>
        <taxon>Bacillati</taxon>
        <taxon>Actinomycetota</taxon>
        <taxon>Coriobacteriia</taxon>
        <taxon>Eggerthellales</taxon>
        <taxon>Eggerthellaceae</taxon>
        <taxon>Raoultibacter</taxon>
    </lineage>
</organism>
<dbReference type="Gene3D" id="3.30.70.20">
    <property type="match status" value="1"/>
</dbReference>
<dbReference type="InterPro" id="IPR017896">
    <property type="entry name" value="4Fe4S_Fe-S-bd"/>
</dbReference>
<dbReference type="Gene3D" id="3.20.20.100">
    <property type="entry name" value="NADP-dependent oxidoreductase domain"/>
    <property type="match status" value="1"/>
</dbReference>
<accession>A0ABV1J9R9</accession>
<evidence type="ECO:0000259" key="4">
    <source>
        <dbReference type="PROSITE" id="PS51379"/>
    </source>
</evidence>
<comment type="caution">
    <text evidence="5">The sequence shown here is derived from an EMBL/GenBank/DDBJ whole genome shotgun (WGS) entry which is preliminary data.</text>
</comment>
<name>A0ABV1J9R9_9ACTN</name>